<organism evidence="5 6">
    <name type="scientific">Paraburkholderia unamae</name>
    <dbReference type="NCBI Taxonomy" id="219649"/>
    <lineage>
        <taxon>Bacteria</taxon>
        <taxon>Pseudomonadati</taxon>
        <taxon>Pseudomonadota</taxon>
        <taxon>Betaproteobacteria</taxon>
        <taxon>Burkholderiales</taxon>
        <taxon>Burkholderiaceae</taxon>
        <taxon>Paraburkholderia</taxon>
    </lineage>
</organism>
<gene>
    <name evidence="5" type="ORF">C7402_11161</name>
</gene>
<proteinExistence type="inferred from homology"/>
<dbReference type="EMBL" id="QEOB01000011">
    <property type="protein sequence ID" value="PVX81159.1"/>
    <property type="molecule type" value="Genomic_DNA"/>
</dbReference>
<keyword evidence="6" id="KW-1185">Reference proteome</keyword>
<dbReference type="Gene3D" id="3.90.226.10">
    <property type="entry name" value="2-enoyl-CoA Hydratase, Chain A, domain 1"/>
    <property type="match status" value="1"/>
</dbReference>
<dbReference type="SUPFAM" id="SSF52096">
    <property type="entry name" value="ClpP/crotonase"/>
    <property type="match status" value="1"/>
</dbReference>
<comment type="subcellular location">
    <subcellularLocation>
        <location evidence="1">Peroxisome</location>
    </subcellularLocation>
</comment>
<comment type="similarity">
    <text evidence="2">Belongs to the enoyl-CoA hydratase/isomerase family.</text>
</comment>
<accession>A0ABX5KK01</accession>
<evidence type="ECO:0000256" key="2">
    <source>
        <dbReference type="ARBA" id="ARBA00005254"/>
    </source>
</evidence>
<dbReference type="PANTHER" id="PTHR43684:SF1">
    <property type="entry name" value="ENOYL-COA DELTA ISOMERASE 2"/>
    <property type="match status" value="1"/>
</dbReference>
<protein>
    <submittedName>
        <fullName evidence="5">Enoyl-CoA hydratase</fullName>
    </submittedName>
</protein>
<dbReference type="CDD" id="cd06558">
    <property type="entry name" value="crotonase-like"/>
    <property type="match status" value="1"/>
</dbReference>
<dbReference type="InterPro" id="IPR001753">
    <property type="entry name" value="Enoyl-CoA_hydra/iso"/>
</dbReference>
<evidence type="ECO:0000313" key="5">
    <source>
        <dbReference type="EMBL" id="PVX81159.1"/>
    </source>
</evidence>
<reference evidence="5 6" key="1">
    <citation type="submission" date="2018-05" db="EMBL/GenBank/DDBJ databases">
        <title>Genomic Encyclopedia of Type Strains, Phase IV (KMG-V): Genome sequencing to study the core and pangenomes of soil and plant-associated prokaryotes.</title>
        <authorList>
            <person name="Whitman W."/>
        </authorList>
    </citation>
    <scope>NUCLEOTIDE SEQUENCE [LARGE SCALE GENOMIC DNA]</scope>
    <source>
        <strain evidence="5 6">SCZa-39</strain>
    </source>
</reference>
<dbReference type="Pfam" id="PF00378">
    <property type="entry name" value="ECH_1"/>
    <property type="match status" value="1"/>
</dbReference>
<dbReference type="Proteomes" id="UP000245712">
    <property type="component" value="Unassembled WGS sequence"/>
</dbReference>
<dbReference type="InterPro" id="IPR014748">
    <property type="entry name" value="Enoyl-CoA_hydra_C"/>
</dbReference>
<evidence type="ECO:0000256" key="1">
    <source>
        <dbReference type="ARBA" id="ARBA00004275"/>
    </source>
</evidence>
<dbReference type="PANTHER" id="PTHR43684">
    <property type="match status" value="1"/>
</dbReference>
<evidence type="ECO:0000313" key="6">
    <source>
        <dbReference type="Proteomes" id="UP000245712"/>
    </source>
</evidence>
<keyword evidence="3" id="KW-0576">Peroxisome</keyword>
<evidence type="ECO:0000256" key="3">
    <source>
        <dbReference type="ARBA" id="ARBA00023140"/>
    </source>
</evidence>
<evidence type="ECO:0000256" key="4">
    <source>
        <dbReference type="ARBA" id="ARBA00023235"/>
    </source>
</evidence>
<dbReference type="InterPro" id="IPR029045">
    <property type="entry name" value="ClpP/crotonase-like_dom_sf"/>
</dbReference>
<keyword evidence="4" id="KW-0413">Isomerase</keyword>
<name>A0ABX5KK01_9BURK</name>
<comment type="caution">
    <text evidence="5">The sequence shown here is derived from an EMBL/GenBank/DDBJ whole genome shotgun (WGS) entry which is preliminary data.</text>
</comment>
<dbReference type="InterPro" id="IPR051053">
    <property type="entry name" value="ECH/Chromodomain_protein"/>
</dbReference>
<sequence>MAKLIETEIQQGVATLTFNRPNALNALNTPMAVELAEQLEHATQRADVHVIVLTGAGRAFMAGGDVHAMRETLDERPSERRRQIGKLVRHAQLCVQTIVASRKPVMACVNGVAAGFGLSLTAACDVVIAADHATFASAYSRIGASPDGGATFTLPQAVGPRRAAQWLYFGEQYGASEALQMGLVNWVVPASELAAATQACAAQLLALSSNAFAQTKALLSGAAQRSLDAQLVAEQRGFLACAEHDEFHEGVDAFVNRRSPVFRTR</sequence>
<dbReference type="RefSeq" id="WP_116612231.1">
    <property type="nucleotide sequence ID" value="NZ_QEOB01000011.1"/>
</dbReference>
<dbReference type="Gene3D" id="1.10.12.10">
    <property type="entry name" value="Lyase 2-enoyl-coa Hydratase, Chain A, domain 2"/>
    <property type="match status" value="1"/>
</dbReference>